<dbReference type="Proteomes" id="UP001283361">
    <property type="component" value="Unassembled WGS sequence"/>
</dbReference>
<evidence type="ECO:0000313" key="2">
    <source>
        <dbReference type="EMBL" id="KAK3778752.1"/>
    </source>
</evidence>
<dbReference type="AlphaFoldDB" id="A0AAE1A1W8"/>
<name>A0AAE1A1W8_9GAST</name>
<feature type="region of interest" description="Disordered" evidence="1">
    <location>
        <begin position="229"/>
        <end position="259"/>
    </location>
</feature>
<gene>
    <name evidence="2" type="ORF">RRG08_013023</name>
</gene>
<dbReference type="EMBL" id="JAWDGP010002895">
    <property type="protein sequence ID" value="KAK3778752.1"/>
    <property type="molecule type" value="Genomic_DNA"/>
</dbReference>
<protein>
    <submittedName>
        <fullName evidence="2">Uncharacterized protein</fullName>
    </submittedName>
</protein>
<comment type="caution">
    <text evidence="2">The sequence shown here is derived from an EMBL/GenBank/DDBJ whole genome shotgun (WGS) entry which is preliminary data.</text>
</comment>
<keyword evidence="3" id="KW-1185">Reference proteome</keyword>
<reference evidence="2" key="1">
    <citation type="journal article" date="2023" name="G3 (Bethesda)">
        <title>A reference genome for the long-term kleptoplast-retaining sea slug Elysia crispata morphotype clarki.</title>
        <authorList>
            <person name="Eastman K.E."/>
            <person name="Pendleton A.L."/>
            <person name="Shaikh M.A."/>
            <person name="Suttiyut T."/>
            <person name="Ogas R."/>
            <person name="Tomko P."/>
            <person name="Gavelis G."/>
            <person name="Widhalm J.R."/>
            <person name="Wisecaver J.H."/>
        </authorList>
    </citation>
    <scope>NUCLEOTIDE SEQUENCE</scope>
    <source>
        <strain evidence="2">ECLA1</strain>
    </source>
</reference>
<evidence type="ECO:0000313" key="3">
    <source>
        <dbReference type="Proteomes" id="UP001283361"/>
    </source>
</evidence>
<proteinExistence type="predicted"/>
<evidence type="ECO:0000256" key="1">
    <source>
        <dbReference type="SAM" id="MobiDB-lite"/>
    </source>
</evidence>
<sequence>MGGTRRLGQGRLSRLSPEQQVAEKLLFRQQTQMLNRIIQSDHHYLPLYKRRWSSQIHSGRDRSPDTNSQDSSGLVLALPSTRKPSAHVSGSSQDVKAKDELPRMSSSFEECQKVTRLRNSRSHGHRLHCEVLGQEVCHKCLRNLDQAAMANRCLICLSSTQIPLSLTRFASMDSLSDQRNNMVSRCQTGNSLHSSIQIFNRVRQKDIKKKNVFTPQERQPMAIMFRNEDKRSSLPSQNHPNPIQRRDSQSDLDPPEAFSTRNFEFKVKVTFGKSIKTNIGTK</sequence>
<accession>A0AAE1A1W8</accession>
<organism evidence="2 3">
    <name type="scientific">Elysia crispata</name>
    <name type="common">lettuce slug</name>
    <dbReference type="NCBI Taxonomy" id="231223"/>
    <lineage>
        <taxon>Eukaryota</taxon>
        <taxon>Metazoa</taxon>
        <taxon>Spiralia</taxon>
        <taxon>Lophotrochozoa</taxon>
        <taxon>Mollusca</taxon>
        <taxon>Gastropoda</taxon>
        <taxon>Heterobranchia</taxon>
        <taxon>Euthyneura</taxon>
        <taxon>Panpulmonata</taxon>
        <taxon>Sacoglossa</taxon>
        <taxon>Placobranchoidea</taxon>
        <taxon>Plakobranchidae</taxon>
        <taxon>Elysia</taxon>
    </lineage>
</organism>
<feature type="region of interest" description="Disordered" evidence="1">
    <location>
        <begin position="80"/>
        <end position="101"/>
    </location>
</feature>